<organism evidence="5 6">
    <name type="scientific">Rotaria sordida</name>
    <dbReference type="NCBI Taxonomy" id="392033"/>
    <lineage>
        <taxon>Eukaryota</taxon>
        <taxon>Metazoa</taxon>
        <taxon>Spiralia</taxon>
        <taxon>Gnathifera</taxon>
        <taxon>Rotifera</taxon>
        <taxon>Eurotatoria</taxon>
        <taxon>Bdelloidea</taxon>
        <taxon>Philodinida</taxon>
        <taxon>Philodinidae</taxon>
        <taxon>Rotaria</taxon>
    </lineage>
</organism>
<keyword evidence="2" id="KW-0677">Repeat</keyword>
<protein>
    <recommendedName>
        <fullName evidence="7">DDB1-and CUL4-associated factor 6</fullName>
    </recommendedName>
</protein>
<evidence type="ECO:0000256" key="1">
    <source>
        <dbReference type="ARBA" id="ARBA00022574"/>
    </source>
</evidence>
<dbReference type="AlphaFoldDB" id="A0A814HVL9"/>
<dbReference type="InterPro" id="IPR001680">
    <property type="entry name" value="WD40_rpt"/>
</dbReference>
<keyword evidence="1" id="KW-0853">WD repeat</keyword>
<feature type="compositionally biased region" description="Low complexity" evidence="3">
    <location>
        <begin position="473"/>
        <end position="488"/>
    </location>
</feature>
<reference evidence="5" key="1">
    <citation type="submission" date="2021-02" db="EMBL/GenBank/DDBJ databases">
        <authorList>
            <person name="Nowell W R."/>
        </authorList>
    </citation>
    <scope>NUCLEOTIDE SEQUENCE</scope>
</reference>
<evidence type="ECO:0000313" key="5">
    <source>
        <dbReference type="EMBL" id="CAF1015609.1"/>
    </source>
</evidence>
<dbReference type="GO" id="GO:0080008">
    <property type="term" value="C:Cul4-RING E3 ubiquitin ligase complex"/>
    <property type="evidence" value="ECO:0007669"/>
    <property type="project" value="TreeGrafter"/>
</dbReference>
<dbReference type="GO" id="GO:0005737">
    <property type="term" value="C:cytoplasm"/>
    <property type="evidence" value="ECO:0007669"/>
    <property type="project" value="TreeGrafter"/>
</dbReference>
<dbReference type="InterPro" id="IPR036322">
    <property type="entry name" value="WD40_repeat_dom_sf"/>
</dbReference>
<dbReference type="Gene3D" id="2.130.10.10">
    <property type="entry name" value="YVTN repeat-like/Quinoprotein amine dehydrogenase"/>
    <property type="match status" value="2"/>
</dbReference>
<dbReference type="GO" id="GO:0045944">
    <property type="term" value="P:positive regulation of transcription by RNA polymerase II"/>
    <property type="evidence" value="ECO:0007669"/>
    <property type="project" value="TreeGrafter"/>
</dbReference>
<name>A0A814HVL9_9BILA</name>
<accession>A0A814HVL9</accession>
<feature type="compositionally biased region" description="Low complexity" evidence="3">
    <location>
        <begin position="310"/>
        <end position="324"/>
    </location>
</feature>
<evidence type="ECO:0008006" key="7">
    <source>
        <dbReference type="Google" id="ProtNLM"/>
    </source>
</evidence>
<feature type="compositionally biased region" description="Low complexity" evidence="3">
    <location>
        <begin position="543"/>
        <end position="559"/>
    </location>
</feature>
<feature type="compositionally biased region" description="Low complexity" evidence="3">
    <location>
        <begin position="359"/>
        <end position="392"/>
    </location>
</feature>
<feature type="compositionally biased region" description="Low complexity" evidence="3">
    <location>
        <begin position="429"/>
        <end position="462"/>
    </location>
</feature>
<dbReference type="Proteomes" id="UP000663870">
    <property type="component" value="Unassembled WGS sequence"/>
</dbReference>
<dbReference type="InterPro" id="IPR015943">
    <property type="entry name" value="WD40/YVTN_repeat-like_dom_sf"/>
</dbReference>
<evidence type="ECO:0000256" key="3">
    <source>
        <dbReference type="SAM" id="MobiDB-lite"/>
    </source>
</evidence>
<dbReference type="Proteomes" id="UP000663854">
    <property type="component" value="Unassembled WGS sequence"/>
</dbReference>
<keyword evidence="6" id="KW-1185">Reference proteome</keyword>
<dbReference type="PANTHER" id="PTHR15574">
    <property type="entry name" value="WD REPEAT DOMAIN-CONTAINING FAMILY"/>
    <property type="match status" value="1"/>
</dbReference>
<evidence type="ECO:0000313" key="4">
    <source>
        <dbReference type="EMBL" id="CAF0847656.1"/>
    </source>
</evidence>
<evidence type="ECO:0000313" key="6">
    <source>
        <dbReference type="Proteomes" id="UP000663870"/>
    </source>
</evidence>
<feature type="region of interest" description="Disordered" evidence="3">
    <location>
        <begin position="286"/>
        <end position="397"/>
    </location>
</feature>
<feature type="region of interest" description="Disordered" evidence="3">
    <location>
        <begin position="417"/>
        <end position="572"/>
    </location>
</feature>
<comment type="caution">
    <text evidence="5">The sequence shown here is derived from an EMBL/GenBank/DDBJ whole genome shotgun (WGS) entry which is preliminary data.</text>
</comment>
<dbReference type="SMART" id="SM00320">
    <property type="entry name" value="WD40"/>
    <property type="match status" value="7"/>
</dbReference>
<feature type="compositionally biased region" description="Acidic residues" evidence="3">
    <location>
        <begin position="511"/>
        <end position="542"/>
    </location>
</feature>
<gene>
    <name evidence="5" type="ORF">JXQ802_LOCUS14890</name>
    <name evidence="4" type="ORF">PYM288_LOCUS6899</name>
</gene>
<dbReference type="EMBL" id="CAJNOH010000079">
    <property type="protein sequence ID" value="CAF0847656.1"/>
    <property type="molecule type" value="Genomic_DNA"/>
</dbReference>
<proteinExistence type="predicted"/>
<dbReference type="PANTHER" id="PTHR15574:SF39">
    <property type="entry name" value="DDB1- AND CUL4-ASSOCIATED FACTOR 6"/>
    <property type="match status" value="1"/>
</dbReference>
<dbReference type="SUPFAM" id="SSF50978">
    <property type="entry name" value="WD40 repeat-like"/>
    <property type="match status" value="1"/>
</dbReference>
<dbReference type="InterPro" id="IPR045151">
    <property type="entry name" value="DCAF8"/>
</dbReference>
<dbReference type="Pfam" id="PF00400">
    <property type="entry name" value="WD40"/>
    <property type="match status" value="3"/>
</dbReference>
<sequence>MPYLSDRQYGVLSHRRLLVRLKNSSSITRRLKLGRTLNVHRGCVNTICWNEHGTTILSGSDDQHLIVTDPYTTKILTSVHSGHRENIFSAKFLPETNDRRVVSCSGDGIIFHTNFDRPNNSHSNDGCFTCHGAATAYEVRVIPHTPNLFFSCSDDCTVRLYDLRTKSNCLKAHCNDDIIIRSKWGITSIDINPMNPNEIVCACSDSSVRLYDHRKLSTQLSSDTSISRRCEASINGLISRFVLMDRKEKRPPRITSVVFNQHGTEILTSYSSESLYLLDPKQSITQEQSQERLTQHRNEKRTKRNINDDSNNNNNNKSPSNESSTTEEKKTSHFKRLRLRGDWSDTGPDSRPLHEQESESSSTTTTNNNNNNTEQQQQSSNNDNPDEQQQQQATSRSRNLQNIFMQRMSDILTQLVTPSETENEERESTTTPNNNDNNSTPTITEVNTESESTSTTTTTTTTNPIVQSPPSPTSNESSASTTTNTNESENSRDRIGFFDILFGRGRRTNNPEDDDEDDEDEDDEDDDDDSMDDEDAHEDDENSQPSSSTPPTATTENAPLSGRARRPLMASKWDRIMKRREAERRHEENLLKTVPSLGIINSYDGHRNARTMIKEANFWSDSYVMSGSDCGHIFIWNKFTSNLVRIIQADEHVVNCVQPHPRDYPILASSGIDYNIKLFSPLAEKPIDDSELITRTIKRNHAMMEETSSTITVPATFMFRMLTSFYRLRRPEGLFGLDDEDESTE</sequence>
<dbReference type="EMBL" id="CAJNOL010000339">
    <property type="protein sequence ID" value="CAF1015609.1"/>
    <property type="molecule type" value="Genomic_DNA"/>
</dbReference>
<evidence type="ECO:0000256" key="2">
    <source>
        <dbReference type="ARBA" id="ARBA00022737"/>
    </source>
</evidence>